<name>A0ABV7C5I4_9VIBR</name>
<feature type="transmembrane region" description="Helical" evidence="7">
    <location>
        <begin position="65"/>
        <end position="84"/>
    </location>
</feature>
<dbReference type="PROSITE" id="PS50893">
    <property type="entry name" value="ABC_TRANSPORTER_2"/>
    <property type="match status" value="1"/>
</dbReference>
<feature type="transmembrane region" description="Helical" evidence="7">
    <location>
        <begin position="31"/>
        <end position="53"/>
    </location>
</feature>
<gene>
    <name evidence="10" type="ORF">ACFODT_05495</name>
</gene>
<feature type="domain" description="ABC transporter" evidence="8">
    <location>
        <begin position="346"/>
        <end position="579"/>
    </location>
</feature>
<dbReference type="PANTHER" id="PTHR43394">
    <property type="entry name" value="ATP-DEPENDENT PERMEASE MDL1, MITOCHONDRIAL"/>
    <property type="match status" value="1"/>
</dbReference>
<evidence type="ECO:0000313" key="10">
    <source>
        <dbReference type="EMBL" id="MFC3023275.1"/>
    </source>
</evidence>
<keyword evidence="3" id="KW-0547">Nucleotide-binding</keyword>
<dbReference type="InterPro" id="IPR036640">
    <property type="entry name" value="ABC1_TM_sf"/>
</dbReference>
<dbReference type="Gene3D" id="3.40.50.300">
    <property type="entry name" value="P-loop containing nucleotide triphosphate hydrolases"/>
    <property type="match status" value="1"/>
</dbReference>
<reference evidence="11" key="1">
    <citation type="journal article" date="2019" name="Int. J. Syst. Evol. Microbiol.">
        <title>The Global Catalogue of Microorganisms (GCM) 10K type strain sequencing project: providing services to taxonomists for standard genome sequencing and annotation.</title>
        <authorList>
            <consortium name="The Broad Institute Genomics Platform"/>
            <consortium name="The Broad Institute Genome Sequencing Center for Infectious Disease"/>
            <person name="Wu L."/>
            <person name="Ma J."/>
        </authorList>
    </citation>
    <scope>NUCLEOTIDE SEQUENCE [LARGE SCALE GENOMIC DNA]</scope>
    <source>
        <strain evidence="11">KCTC 62784</strain>
    </source>
</reference>
<dbReference type="GO" id="GO:0005524">
    <property type="term" value="F:ATP binding"/>
    <property type="evidence" value="ECO:0007669"/>
    <property type="project" value="UniProtKB-KW"/>
</dbReference>
<dbReference type="Proteomes" id="UP001595384">
    <property type="component" value="Unassembled WGS sequence"/>
</dbReference>
<dbReference type="Pfam" id="PF00005">
    <property type="entry name" value="ABC_tran"/>
    <property type="match status" value="1"/>
</dbReference>
<dbReference type="PROSITE" id="PS50929">
    <property type="entry name" value="ABC_TM1F"/>
    <property type="match status" value="1"/>
</dbReference>
<evidence type="ECO:0000256" key="1">
    <source>
        <dbReference type="ARBA" id="ARBA00004651"/>
    </source>
</evidence>
<evidence type="ECO:0000256" key="7">
    <source>
        <dbReference type="SAM" id="Phobius"/>
    </source>
</evidence>
<proteinExistence type="predicted"/>
<dbReference type="InterPro" id="IPR003439">
    <property type="entry name" value="ABC_transporter-like_ATP-bd"/>
</dbReference>
<evidence type="ECO:0000256" key="2">
    <source>
        <dbReference type="ARBA" id="ARBA00022692"/>
    </source>
</evidence>
<accession>A0ABV7C5I4</accession>
<dbReference type="RefSeq" id="WP_123016987.1">
    <property type="nucleotide sequence ID" value="NZ_AP024911.1"/>
</dbReference>
<dbReference type="InterPro" id="IPR039421">
    <property type="entry name" value="Type_1_exporter"/>
</dbReference>
<evidence type="ECO:0000256" key="5">
    <source>
        <dbReference type="ARBA" id="ARBA00022989"/>
    </source>
</evidence>
<keyword evidence="6 7" id="KW-0472">Membrane</keyword>
<dbReference type="Pfam" id="PF00664">
    <property type="entry name" value="ABC_membrane"/>
    <property type="match status" value="1"/>
</dbReference>
<evidence type="ECO:0000256" key="6">
    <source>
        <dbReference type="ARBA" id="ARBA00023136"/>
    </source>
</evidence>
<feature type="transmembrane region" description="Helical" evidence="7">
    <location>
        <begin position="171"/>
        <end position="188"/>
    </location>
</feature>
<protein>
    <submittedName>
        <fullName evidence="10">ABC transporter ATP-binding protein</fullName>
    </submittedName>
</protein>
<sequence>MTKNNHGKHTSGAFSLLIGYVFQDKPLLYKALTLVVFATALDVVGPMISKVFIDNFIIPDTYPKWPVIGITLLYVLSIVLSTLLKYQQTLKFVDLALNAVLDIRKRAFHHVLSLPMAYFDYARTGQLVSRITNDTESIKDVYVQFLSNVVSNVIMLFGILVAMAILDVQLMLVALALMPAVALIIYIYQRLSGDVVAESRQLRSDINATISESIGGMAVIQSTNQQDPKLKQFNRINDRHYRTRLKTMTIASFLLRPAINLMSVVVTAAIVWFFGIKVVQGVTEIGVLYAYLNYLGRFTQPLMEIAQQFSLYQQAMVAGSRVNTLLSEPTLLENPDSHAQLTQGHITLNQVSFGYNPDKPVLKDINIDIPAGQFFAVVGHTGSGKSTLLSLLLNFYQPQTGSVRIEGHPLQEFSHDMLRQGVGFIPQDPFILSASIFENISMGREFTQQQVEVAAREAHLHEVIVAMPDGYQTHLGEGGSRLSTGQRQQLIIARALVASPKILLLDEATANVDSETEQVVQKALNNLYGRVTMIVVAHRLSTIRNADTILVLDDGELIEQGDHQALMAIEHGRYRAMYELQQQEQKVALAAG</sequence>
<evidence type="ECO:0000259" key="9">
    <source>
        <dbReference type="PROSITE" id="PS50929"/>
    </source>
</evidence>
<organism evidence="10 11">
    <name type="scientific">Vibrio zhugei</name>
    <dbReference type="NCBI Taxonomy" id="2479546"/>
    <lineage>
        <taxon>Bacteria</taxon>
        <taxon>Pseudomonadati</taxon>
        <taxon>Pseudomonadota</taxon>
        <taxon>Gammaproteobacteria</taxon>
        <taxon>Vibrionales</taxon>
        <taxon>Vibrionaceae</taxon>
        <taxon>Vibrio</taxon>
    </lineage>
</organism>
<comment type="caution">
    <text evidence="10">The sequence shown here is derived from an EMBL/GenBank/DDBJ whole genome shotgun (WGS) entry which is preliminary data.</text>
</comment>
<feature type="domain" description="ABC transmembrane type-1" evidence="9">
    <location>
        <begin position="31"/>
        <end position="314"/>
    </location>
</feature>
<keyword evidence="5 7" id="KW-1133">Transmembrane helix</keyword>
<evidence type="ECO:0000256" key="4">
    <source>
        <dbReference type="ARBA" id="ARBA00022840"/>
    </source>
</evidence>
<evidence type="ECO:0000259" key="8">
    <source>
        <dbReference type="PROSITE" id="PS50893"/>
    </source>
</evidence>
<dbReference type="PANTHER" id="PTHR43394:SF1">
    <property type="entry name" value="ATP-BINDING CASSETTE SUB-FAMILY B MEMBER 10, MITOCHONDRIAL"/>
    <property type="match status" value="1"/>
</dbReference>
<keyword evidence="2 7" id="KW-0812">Transmembrane</keyword>
<dbReference type="Gene3D" id="1.20.1560.10">
    <property type="entry name" value="ABC transporter type 1, transmembrane domain"/>
    <property type="match status" value="1"/>
</dbReference>
<dbReference type="SMART" id="SM00382">
    <property type="entry name" value="AAA"/>
    <property type="match status" value="1"/>
</dbReference>
<feature type="transmembrane region" description="Helical" evidence="7">
    <location>
        <begin position="253"/>
        <end position="275"/>
    </location>
</feature>
<evidence type="ECO:0000313" key="11">
    <source>
        <dbReference type="Proteomes" id="UP001595384"/>
    </source>
</evidence>
<dbReference type="SUPFAM" id="SSF90123">
    <property type="entry name" value="ABC transporter transmembrane region"/>
    <property type="match status" value="1"/>
</dbReference>
<dbReference type="InterPro" id="IPR011527">
    <property type="entry name" value="ABC1_TM_dom"/>
</dbReference>
<dbReference type="InterPro" id="IPR027417">
    <property type="entry name" value="P-loop_NTPase"/>
</dbReference>
<dbReference type="SUPFAM" id="SSF52540">
    <property type="entry name" value="P-loop containing nucleoside triphosphate hydrolases"/>
    <property type="match status" value="1"/>
</dbReference>
<dbReference type="InterPro" id="IPR003593">
    <property type="entry name" value="AAA+_ATPase"/>
</dbReference>
<evidence type="ECO:0000256" key="3">
    <source>
        <dbReference type="ARBA" id="ARBA00022741"/>
    </source>
</evidence>
<feature type="transmembrane region" description="Helical" evidence="7">
    <location>
        <begin position="145"/>
        <end position="165"/>
    </location>
</feature>
<dbReference type="EMBL" id="JBHRSE010000035">
    <property type="protein sequence ID" value="MFC3023275.1"/>
    <property type="molecule type" value="Genomic_DNA"/>
</dbReference>
<comment type="subcellular location">
    <subcellularLocation>
        <location evidence="1">Cell membrane</location>
        <topology evidence="1">Multi-pass membrane protein</topology>
    </subcellularLocation>
</comment>
<keyword evidence="4 10" id="KW-0067">ATP-binding</keyword>
<dbReference type="CDD" id="cd18544">
    <property type="entry name" value="ABC_6TM_TmrA_like"/>
    <property type="match status" value="1"/>
</dbReference>
<keyword evidence="11" id="KW-1185">Reference proteome</keyword>